<dbReference type="Gene3D" id="2.60.40.4070">
    <property type="match status" value="1"/>
</dbReference>
<dbReference type="AlphaFoldDB" id="A0A382J6S7"/>
<evidence type="ECO:0008006" key="2">
    <source>
        <dbReference type="Google" id="ProtNLM"/>
    </source>
</evidence>
<reference evidence="1" key="1">
    <citation type="submission" date="2018-05" db="EMBL/GenBank/DDBJ databases">
        <authorList>
            <person name="Lanie J.A."/>
            <person name="Ng W.-L."/>
            <person name="Kazmierczak K.M."/>
            <person name="Andrzejewski T.M."/>
            <person name="Davidsen T.M."/>
            <person name="Wayne K.J."/>
            <person name="Tettelin H."/>
            <person name="Glass J.I."/>
            <person name="Rusch D."/>
            <person name="Podicherti R."/>
            <person name="Tsui H.-C.T."/>
            <person name="Winkler M.E."/>
        </authorList>
    </citation>
    <scope>NUCLEOTIDE SEQUENCE</scope>
</reference>
<proteinExistence type="predicted"/>
<accession>A0A382J6S7</accession>
<protein>
    <recommendedName>
        <fullName evidence="2">FlgD Ig-like domain-containing protein</fullName>
    </recommendedName>
</protein>
<dbReference type="EMBL" id="UINC01071546">
    <property type="protein sequence ID" value="SVC06531.1"/>
    <property type="molecule type" value="Genomic_DNA"/>
</dbReference>
<gene>
    <name evidence="1" type="ORF">METZ01_LOCUS259385</name>
</gene>
<feature type="non-terminal residue" evidence="1">
    <location>
        <position position="1"/>
    </location>
</feature>
<feature type="non-terminal residue" evidence="1">
    <location>
        <position position="351"/>
    </location>
</feature>
<organism evidence="1">
    <name type="scientific">marine metagenome</name>
    <dbReference type="NCBI Taxonomy" id="408172"/>
    <lineage>
        <taxon>unclassified sequences</taxon>
        <taxon>metagenomes</taxon>
        <taxon>ecological metagenomes</taxon>
    </lineage>
</organism>
<name>A0A382J6S7_9ZZZZ</name>
<sequence length="351" mass="37798">WMSGGTVEVTITNQANWNLVGLPVGTEDNSYSQVYPNSISNTLYAFDAGYVSAENLELGEGYWLRFDAEGENMVAGESVSEIPVTLASGWNLISGGSEPMGVETISDPSGIVVANTLYGFGTGYESSTVLNPGQGYWIRTTADGDVVIGGAVARSREFVDRLKNVSSISFNGKILYFDAIVPEAEELSYSLPPVPPAGAFDVRYSNDLIYTGSTGNIAVMNPYGALNVSYHVADNSKWILSSETGDIFELSGSGHFSISDIENAEFTLAKSVSSFEPVTFGLQGSYPNPFNPTTTIHYSLETEGLTSLIVYDMMGREVKSLVSGYLTPNHYSVVWNGKDNVDRTVPSGIYL</sequence>
<evidence type="ECO:0000313" key="1">
    <source>
        <dbReference type="EMBL" id="SVC06531.1"/>
    </source>
</evidence>